<gene>
    <name evidence="3" type="ORF">IEO70_16000</name>
</gene>
<protein>
    <submittedName>
        <fullName evidence="3">3-oxoacid CoA-transferase subunit B</fullName>
    </submittedName>
</protein>
<dbReference type="SMART" id="SM00882">
    <property type="entry name" value="CoA_trans"/>
    <property type="match status" value="1"/>
</dbReference>
<dbReference type="RefSeq" id="WP_190999374.1">
    <property type="nucleotide sequence ID" value="NZ_JACXSI010000045.1"/>
</dbReference>
<dbReference type="AlphaFoldDB" id="A0A927CY70"/>
<comment type="similarity">
    <text evidence="1">Belongs to the 3-oxoacid CoA-transferase subunit B family.</text>
</comment>
<organism evidence="3 4">
    <name type="scientific">Peribacillus faecalis</name>
    <dbReference type="NCBI Taxonomy" id="2772559"/>
    <lineage>
        <taxon>Bacteria</taxon>
        <taxon>Bacillati</taxon>
        <taxon>Bacillota</taxon>
        <taxon>Bacilli</taxon>
        <taxon>Bacillales</taxon>
        <taxon>Bacillaceae</taxon>
        <taxon>Peribacillus</taxon>
    </lineage>
</organism>
<dbReference type="Gene3D" id="3.40.1080.10">
    <property type="entry name" value="Glutaconate Coenzyme A-transferase"/>
    <property type="match status" value="1"/>
</dbReference>
<dbReference type="InterPro" id="IPR037171">
    <property type="entry name" value="NagB/RpiA_transferase-like"/>
</dbReference>
<sequence length="221" mass="23478">MGVGADIRQKIARRAAGEVQQGMIVNLGIGIPSLVPDFIKNKETIFFQAENGILGLSDKPEPGKEDENLCNAGGLPVTLRTGGCYFDSASAFAMIRKGKIDLTILGALQVSPNGDLANWIVPGRKVPGMGGAMELAAKAKRVIVTMNHCDKNGHSKIVKQCDLPLTAKKCVSMIITEMAVFAVEDGKLILIEYFSPFTIEDVRNATDAGFAVSENVSVIGG</sequence>
<dbReference type="SUPFAM" id="SSF100950">
    <property type="entry name" value="NagB/RpiA/CoA transferase-like"/>
    <property type="match status" value="1"/>
</dbReference>
<dbReference type="PANTHER" id="PTHR13707">
    <property type="entry name" value="KETOACID-COENZYME A TRANSFERASE"/>
    <property type="match status" value="1"/>
</dbReference>
<dbReference type="NCBIfam" id="TIGR02428">
    <property type="entry name" value="pcaJ_scoB_fam"/>
    <property type="match status" value="1"/>
</dbReference>
<evidence type="ECO:0000313" key="4">
    <source>
        <dbReference type="Proteomes" id="UP000602076"/>
    </source>
</evidence>
<accession>A0A927CY70</accession>
<evidence type="ECO:0000313" key="3">
    <source>
        <dbReference type="EMBL" id="MBD3109843.1"/>
    </source>
</evidence>
<dbReference type="InterPro" id="IPR012791">
    <property type="entry name" value="3-oxoacid_CoA-transf_B"/>
</dbReference>
<keyword evidence="4" id="KW-1185">Reference proteome</keyword>
<keyword evidence="2" id="KW-0808">Transferase</keyword>
<dbReference type="Pfam" id="PF01144">
    <property type="entry name" value="CoA_trans"/>
    <property type="match status" value="1"/>
</dbReference>
<reference evidence="3" key="1">
    <citation type="submission" date="2020-09" db="EMBL/GenBank/DDBJ databases">
        <title>Bacillus faecalis sp. nov., a moderately halophilic bacterium isolated from cow faeces.</title>
        <authorList>
            <person name="Jiang L."/>
            <person name="Lee J."/>
        </authorList>
    </citation>
    <scope>NUCLEOTIDE SEQUENCE</scope>
    <source>
        <strain evidence="3">AGMB 02131</strain>
    </source>
</reference>
<dbReference type="Proteomes" id="UP000602076">
    <property type="component" value="Unassembled WGS sequence"/>
</dbReference>
<evidence type="ECO:0000256" key="1">
    <source>
        <dbReference type="ARBA" id="ARBA00007047"/>
    </source>
</evidence>
<evidence type="ECO:0000256" key="2">
    <source>
        <dbReference type="ARBA" id="ARBA00022679"/>
    </source>
</evidence>
<dbReference type="InterPro" id="IPR004165">
    <property type="entry name" value="CoA_trans_fam_I"/>
</dbReference>
<dbReference type="EMBL" id="JACXSI010000045">
    <property type="protein sequence ID" value="MBD3109843.1"/>
    <property type="molecule type" value="Genomic_DNA"/>
</dbReference>
<proteinExistence type="inferred from homology"/>
<dbReference type="PANTHER" id="PTHR13707:SF60">
    <property type="entry name" value="ACETATE COA-TRANSFERASE SUBUNIT ALPHA"/>
    <property type="match status" value="1"/>
</dbReference>
<name>A0A927CY70_9BACI</name>
<dbReference type="GO" id="GO:0008410">
    <property type="term" value="F:CoA-transferase activity"/>
    <property type="evidence" value="ECO:0007669"/>
    <property type="project" value="InterPro"/>
</dbReference>
<comment type="caution">
    <text evidence="3">The sequence shown here is derived from an EMBL/GenBank/DDBJ whole genome shotgun (WGS) entry which is preliminary data.</text>
</comment>